<accession>A0A9D7SIW0</accession>
<dbReference type="PANTHER" id="PTHR43065:SF42">
    <property type="entry name" value="TWO-COMPONENT SENSOR PPRA"/>
    <property type="match status" value="1"/>
</dbReference>
<evidence type="ECO:0000256" key="2">
    <source>
        <dbReference type="ARBA" id="ARBA00012438"/>
    </source>
</evidence>
<reference evidence="6" key="1">
    <citation type="submission" date="2020-10" db="EMBL/GenBank/DDBJ databases">
        <title>Connecting structure to function with the recovery of over 1000 high-quality activated sludge metagenome-assembled genomes encoding full-length rRNA genes using long-read sequencing.</title>
        <authorList>
            <person name="Singleton C.M."/>
            <person name="Petriglieri F."/>
            <person name="Kristensen J.M."/>
            <person name="Kirkegaard R.H."/>
            <person name="Michaelsen T.Y."/>
            <person name="Andersen M.H."/>
            <person name="Karst S.M."/>
            <person name="Dueholm M.S."/>
            <person name="Nielsen P.H."/>
            <person name="Albertsen M."/>
        </authorList>
    </citation>
    <scope>NUCLEOTIDE SEQUENCE</scope>
    <source>
        <strain evidence="6">Skiv_18-Q3-R9-52_MAXAC.067</strain>
    </source>
</reference>
<evidence type="ECO:0000256" key="3">
    <source>
        <dbReference type="ARBA" id="ARBA00022553"/>
    </source>
</evidence>
<feature type="domain" description="Histidine kinase" evidence="5">
    <location>
        <begin position="363"/>
        <end position="566"/>
    </location>
</feature>
<feature type="transmembrane region" description="Helical" evidence="4">
    <location>
        <begin position="21"/>
        <end position="39"/>
    </location>
</feature>
<feature type="transmembrane region" description="Helical" evidence="4">
    <location>
        <begin position="272"/>
        <end position="291"/>
    </location>
</feature>
<feature type="transmembrane region" description="Helical" evidence="4">
    <location>
        <begin position="45"/>
        <end position="65"/>
    </location>
</feature>
<keyword evidence="3" id="KW-0597">Phosphoprotein</keyword>
<keyword evidence="6" id="KW-0808">Transferase</keyword>
<dbReference type="SMART" id="SM00387">
    <property type="entry name" value="HATPase_c"/>
    <property type="match status" value="1"/>
</dbReference>
<dbReference type="Proteomes" id="UP000886657">
    <property type="component" value="Unassembled WGS sequence"/>
</dbReference>
<dbReference type="EC" id="2.7.13.3" evidence="2"/>
<sequence length="575" mass="61743">MTASTGLRASFSSIWKSHPRVVGGLLLLLAGNALLPLFIHLHRGVWFLDYVNVLVLAFWAAGLCWQRARRAGPAAFGLLGLGAALGGFRYVPTMFSLPQAQFLGPAFAILGLLALGTGFLRWPQRVRMPRDRMRTSLDGIAIALSMFTVAWVVLGSADGVGRLPRGILLIYMLQISVILGLLALWLLQETRLRLPEQAPAKRYVRWALLALLCHGAVGAMLRVTGLYFSSYLGNGIEVLHQLANVLLALAALDTSSDASPAAAQQGVSPVPALVPSALSLVVLLLAAFQLVQPQTEPPHTLMGLVLGLLAVLGLRHGLLILDLEQLSRNLEDRVQARTRQLEAQHQEALSGQRVRMMAGLAAGLAHDLSNILGIIRLMVGRLEETCPAGHEEDLKVLGEASARACALTRRIIDSSRTPELEPTVFPFAEWMRGQEGLLRALLHPGQRLACDVAPELLVFADAQSLDQVFQNLVANARDAMGPAGRLSIRAVAGAGTVQVEVRDDGSGIAPEHLARLFEPFFTTKLSGTGLGLATVGTLVLQNRGRIRVESDVGRGTAFHIELPVPEGLAHQGLAP</sequence>
<comment type="caution">
    <text evidence="6">The sequence shown here is derived from an EMBL/GenBank/DDBJ whole genome shotgun (WGS) entry which is preliminary data.</text>
</comment>
<feature type="transmembrane region" description="Helical" evidence="4">
    <location>
        <begin position="102"/>
        <end position="123"/>
    </location>
</feature>
<comment type="catalytic activity">
    <reaction evidence="1">
        <text>ATP + protein L-histidine = ADP + protein N-phospho-L-histidine.</text>
        <dbReference type="EC" id="2.7.13.3"/>
    </reaction>
</comment>
<dbReference type="InterPro" id="IPR003661">
    <property type="entry name" value="HisK_dim/P_dom"/>
</dbReference>
<feature type="transmembrane region" description="Helical" evidence="4">
    <location>
        <begin position="72"/>
        <end position="90"/>
    </location>
</feature>
<feature type="transmembrane region" description="Helical" evidence="4">
    <location>
        <begin position="303"/>
        <end position="321"/>
    </location>
</feature>
<dbReference type="PRINTS" id="PR00344">
    <property type="entry name" value="BCTRLSENSOR"/>
</dbReference>
<keyword evidence="4" id="KW-0472">Membrane</keyword>
<dbReference type="Pfam" id="PF02518">
    <property type="entry name" value="HATPase_c"/>
    <property type="match status" value="1"/>
</dbReference>
<feature type="transmembrane region" description="Helical" evidence="4">
    <location>
        <begin position="135"/>
        <end position="154"/>
    </location>
</feature>
<dbReference type="InterPro" id="IPR003594">
    <property type="entry name" value="HATPase_dom"/>
</dbReference>
<keyword evidence="4" id="KW-0812">Transmembrane</keyword>
<dbReference type="Gene3D" id="3.30.565.10">
    <property type="entry name" value="Histidine kinase-like ATPase, C-terminal domain"/>
    <property type="match status" value="1"/>
</dbReference>
<organism evidence="6 7">
    <name type="scientific">Candidatus Geothrix skivensis</name>
    <dbReference type="NCBI Taxonomy" id="2954439"/>
    <lineage>
        <taxon>Bacteria</taxon>
        <taxon>Pseudomonadati</taxon>
        <taxon>Acidobacteriota</taxon>
        <taxon>Holophagae</taxon>
        <taxon>Holophagales</taxon>
        <taxon>Holophagaceae</taxon>
        <taxon>Geothrix</taxon>
    </lineage>
</organism>
<dbReference type="GO" id="GO:0000155">
    <property type="term" value="F:phosphorelay sensor kinase activity"/>
    <property type="evidence" value="ECO:0007669"/>
    <property type="project" value="InterPro"/>
</dbReference>
<dbReference type="InterPro" id="IPR005467">
    <property type="entry name" value="His_kinase_dom"/>
</dbReference>
<dbReference type="PANTHER" id="PTHR43065">
    <property type="entry name" value="SENSOR HISTIDINE KINASE"/>
    <property type="match status" value="1"/>
</dbReference>
<evidence type="ECO:0000256" key="4">
    <source>
        <dbReference type="SAM" id="Phobius"/>
    </source>
</evidence>
<evidence type="ECO:0000259" key="5">
    <source>
        <dbReference type="PROSITE" id="PS50109"/>
    </source>
</evidence>
<evidence type="ECO:0000313" key="7">
    <source>
        <dbReference type="Proteomes" id="UP000886657"/>
    </source>
</evidence>
<dbReference type="InterPro" id="IPR036890">
    <property type="entry name" value="HATPase_C_sf"/>
</dbReference>
<dbReference type="EMBL" id="JADKIO010000010">
    <property type="protein sequence ID" value="MBK9797616.1"/>
    <property type="molecule type" value="Genomic_DNA"/>
</dbReference>
<name>A0A9D7SIW0_9BACT</name>
<proteinExistence type="predicted"/>
<evidence type="ECO:0000313" key="6">
    <source>
        <dbReference type="EMBL" id="MBK9797616.1"/>
    </source>
</evidence>
<keyword evidence="4" id="KW-1133">Transmembrane helix</keyword>
<feature type="transmembrane region" description="Helical" evidence="4">
    <location>
        <begin position="166"/>
        <end position="187"/>
    </location>
</feature>
<gene>
    <name evidence="6" type="ORF">IPP58_14215</name>
</gene>
<dbReference type="AlphaFoldDB" id="A0A9D7SIW0"/>
<dbReference type="Gene3D" id="1.10.287.130">
    <property type="match status" value="1"/>
</dbReference>
<keyword evidence="6" id="KW-0418">Kinase</keyword>
<dbReference type="InterPro" id="IPR004358">
    <property type="entry name" value="Sig_transdc_His_kin-like_C"/>
</dbReference>
<dbReference type="PROSITE" id="PS50109">
    <property type="entry name" value="HIS_KIN"/>
    <property type="match status" value="1"/>
</dbReference>
<protein>
    <recommendedName>
        <fullName evidence="2">histidine kinase</fullName>
        <ecNumber evidence="2">2.7.13.3</ecNumber>
    </recommendedName>
</protein>
<evidence type="ECO:0000256" key="1">
    <source>
        <dbReference type="ARBA" id="ARBA00000085"/>
    </source>
</evidence>
<feature type="transmembrane region" description="Helical" evidence="4">
    <location>
        <begin position="208"/>
        <end position="228"/>
    </location>
</feature>
<dbReference type="SUPFAM" id="SSF55874">
    <property type="entry name" value="ATPase domain of HSP90 chaperone/DNA topoisomerase II/histidine kinase"/>
    <property type="match status" value="1"/>
</dbReference>
<dbReference type="SMART" id="SM00388">
    <property type="entry name" value="HisKA"/>
    <property type="match status" value="1"/>
</dbReference>